<dbReference type="KEGG" id="ela:UCREL1_8681"/>
<dbReference type="InterPro" id="IPR036390">
    <property type="entry name" value="WH_DNA-bd_sf"/>
</dbReference>
<reference evidence="7" key="1">
    <citation type="journal article" date="2013" name="Genome Announc.">
        <title>Draft genome sequence of the grapevine dieback fungus Eutypa lata UCR-EL1.</title>
        <authorList>
            <person name="Blanco-Ulate B."/>
            <person name="Rolshausen P.E."/>
            <person name="Cantu D."/>
        </authorList>
    </citation>
    <scope>NUCLEOTIDE SEQUENCE [LARGE SCALE GENOMIC DNA]</scope>
    <source>
        <strain evidence="7">UCR-EL1</strain>
    </source>
</reference>
<organism evidence="6 7">
    <name type="scientific">Eutypa lata (strain UCR-EL1)</name>
    <name type="common">Grapevine dieback disease fungus</name>
    <name type="synonym">Eutypa armeniacae</name>
    <dbReference type="NCBI Taxonomy" id="1287681"/>
    <lineage>
        <taxon>Eukaryota</taxon>
        <taxon>Fungi</taxon>
        <taxon>Dikarya</taxon>
        <taxon>Ascomycota</taxon>
        <taxon>Pezizomycotina</taxon>
        <taxon>Sordariomycetes</taxon>
        <taxon>Xylariomycetidae</taxon>
        <taxon>Xylariales</taxon>
        <taxon>Diatrypaceae</taxon>
        <taxon>Eutypa</taxon>
    </lineage>
</organism>
<dbReference type="eggNOG" id="ENOG502S7DY">
    <property type="taxonomic scope" value="Eukaryota"/>
</dbReference>
<evidence type="ECO:0000259" key="4">
    <source>
        <dbReference type="Pfam" id="PF00891"/>
    </source>
</evidence>
<feature type="domain" description="O-methyltransferase dimerisation" evidence="5">
    <location>
        <begin position="80"/>
        <end position="159"/>
    </location>
</feature>
<evidence type="ECO:0000313" key="7">
    <source>
        <dbReference type="Proteomes" id="UP000012174"/>
    </source>
</evidence>
<dbReference type="PANTHER" id="PTHR43712">
    <property type="entry name" value="PUTATIVE (AFU_ORTHOLOGUE AFUA_4G14580)-RELATED"/>
    <property type="match status" value="1"/>
</dbReference>
<sequence length="465" mass="51408">MSHEDVSSQAEALRQVVKLIQEASETLISEWIAPSPDAVPASETGIALPSHTAYDAQRTILAALGSIEELVAEPHYRLMDFSYAYLGTRALHVALNNDIAPLLARGGEDGVPVEELAEVTGIHGSKLVRLLRLLTSHHVFREVAPGRFANNRISEVLVDDEWLRAYTKLNFMGFAAALALPETLKDPVKGPSQEPRDAAWSAAMGTDLSYFEFLHQQVPVSQAAMKVAGRGDTNGSSKPEDATLNEKLVTRGDTEMYNMALASYSRSRGRAPLYDFPWGELGDGLVVDVGGGVAHLYPQLRFIIQDQAVMVEQGLSIWKRDFPSALESGRAQFMEHDFFTPNPVKEANVYWMRNVLHDWNDEDCVKILSQTAGAMSPNSRLLVAGVNLISTLGDPYAEPAPEPLLPNYGVHGRHRFDLDLSMMVLMNGKERTSDEHREIFGRAGLKMVKIWECRSALSIIECRPE</sequence>
<dbReference type="InterPro" id="IPR029063">
    <property type="entry name" value="SAM-dependent_MTases_sf"/>
</dbReference>
<dbReference type="OMA" id="ENDHFAN"/>
<dbReference type="AlphaFoldDB" id="M7SJ67"/>
<dbReference type="GO" id="GO:0008171">
    <property type="term" value="F:O-methyltransferase activity"/>
    <property type="evidence" value="ECO:0007669"/>
    <property type="project" value="InterPro"/>
</dbReference>
<dbReference type="OrthoDB" id="2410195at2759"/>
<evidence type="ECO:0000259" key="5">
    <source>
        <dbReference type="Pfam" id="PF08100"/>
    </source>
</evidence>
<keyword evidence="3" id="KW-0949">S-adenosyl-L-methionine</keyword>
<dbReference type="InterPro" id="IPR001077">
    <property type="entry name" value="COMT_C"/>
</dbReference>
<name>M7SJ67_EUTLA</name>
<proteinExistence type="predicted"/>
<dbReference type="SUPFAM" id="SSF46785">
    <property type="entry name" value="Winged helix' DNA-binding domain"/>
    <property type="match status" value="1"/>
</dbReference>
<dbReference type="Gene3D" id="1.10.10.10">
    <property type="entry name" value="Winged helix-like DNA-binding domain superfamily/Winged helix DNA-binding domain"/>
    <property type="match status" value="1"/>
</dbReference>
<dbReference type="Proteomes" id="UP000012174">
    <property type="component" value="Unassembled WGS sequence"/>
</dbReference>
<dbReference type="SUPFAM" id="SSF53335">
    <property type="entry name" value="S-adenosyl-L-methionine-dependent methyltransferases"/>
    <property type="match status" value="1"/>
</dbReference>
<dbReference type="GO" id="GO:0046983">
    <property type="term" value="F:protein dimerization activity"/>
    <property type="evidence" value="ECO:0007669"/>
    <property type="project" value="InterPro"/>
</dbReference>
<protein>
    <submittedName>
        <fullName evidence="6">Putative o-protein</fullName>
    </submittedName>
</protein>
<dbReference type="Gene3D" id="3.40.50.150">
    <property type="entry name" value="Vaccinia Virus protein VP39"/>
    <property type="match status" value="1"/>
</dbReference>
<dbReference type="PROSITE" id="PS51683">
    <property type="entry name" value="SAM_OMT_II"/>
    <property type="match status" value="1"/>
</dbReference>
<feature type="domain" description="O-methyltransferase C-terminal" evidence="4">
    <location>
        <begin position="285"/>
        <end position="445"/>
    </location>
</feature>
<dbReference type="InterPro" id="IPR012967">
    <property type="entry name" value="COMT_dimerisation"/>
</dbReference>
<evidence type="ECO:0000256" key="1">
    <source>
        <dbReference type="ARBA" id="ARBA00022603"/>
    </source>
</evidence>
<keyword evidence="1" id="KW-0489">Methyltransferase</keyword>
<evidence type="ECO:0000313" key="6">
    <source>
        <dbReference type="EMBL" id="EMR64353.1"/>
    </source>
</evidence>
<dbReference type="InterPro" id="IPR016461">
    <property type="entry name" value="COMT-like"/>
</dbReference>
<evidence type="ECO:0000256" key="3">
    <source>
        <dbReference type="ARBA" id="ARBA00022691"/>
    </source>
</evidence>
<dbReference type="EMBL" id="KB707087">
    <property type="protein sequence ID" value="EMR64353.1"/>
    <property type="molecule type" value="Genomic_DNA"/>
</dbReference>
<dbReference type="GO" id="GO:0032259">
    <property type="term" value="P:methylation"/>
    <property type="evidence" value="ECO:0007669"/>
    <property type="project" value="UniProtKB-KW"/>
</dbReference>
<keyword evidence="7" id="KW-1185">Reference proteome</keyword>
<dbReference type="HOGENOM" id="CLU_005533_0_1_1"/>
<accession>M7SJ67</accession>
<gene>
    <name evidence="6" type="ORF">UCREL1_8681</name>
</gene>
<dbReference type="Pfam" id="PF00891">
    <property type="entry name" value="Methyltransf_2"/>
    <property type="match status" value="1"/>
</dbReference>
<dbReference type="PANTHER" id="PTHR43712:SF2">
    <property type="entry name" value="O-METHYLTRANSFERASE CICE"/>
    <property type="match status" value="1"/>
</dbReference>
<keyword evidence="2" id="KW-0808">Transferase</keyword>
<dbReference type="Pfam" id="PF08100">
    <property type="entry name" value="Dimerisation"/>
    <property type="match status" value="1"/>
</dbReference>
<dbReference type="InterPro" id="IPR036388">
    <property type="entry name" value="WH-like_DNA-bd_sf"/>
</dbReference>
<evidence type="ECO:0000256" key="2">
    <source>
        <dbReference type="ARBA" id="ARBA00022679"/>
    </source>
</evidence>